<evidence type="ECO:0000313" key="1">
    <source>
        <dbReference type="EMBL" id="GBO99468.1"/>
    </source>
</evidence>
<gene>
    <name evidence="1" type="ORF">EVAR_659_1</name>
</gene>
<dbReference type="AlphaFoldDB" id="A0A4C1SBC3"/>
<comment type="caution">
    <text evidence="1">The sequence shown here is derived from an EMBL/GenBank/DDBJ whole genome shotgun (WGS) entry which is preliminary data.</text>
</comment>
<organism evidence="1 2">
    <name type="scientific">Eumeta variegata</name>
    <name type="common">Bagworm moth</name>
    <name type="synonym">Eumeta japonica</name>
    <dbReference type="NCBI Taxonomy" id="151549"/>
    <lineage>
        <taxon>Eukaryota</taxon>
        <taxon>Metazoa</taxon>
        <taxon>Ecdysozoa</taxon>
        <taxon>Arthropoda</taxon>
        <taxon>Hexapoda</taxon>
        <taxon>Insecta</taxon>
        <taxon>Pterygota</taxon>
        <taxon>Neoptera</taxon>
        <taxon>Endopterygota</taxon>
        <taxon>Lepidoptera</taxon>
        <taxon>Glossata</taxon>
        <taxon>Ditrysia</taxon>
        <taxon>Tineoidea</taxon>
        <taxon>Psychidae</taxon>
        <taxon>Oiketicinae</taxon>
        <taxon>Eumeta</taxon>
    </lineage>
</organism>
<reference evidence="1 2" key="1">
    <citation type="journal article" date="2019" name="Commun. Biol.">
        <title>The bagworm genome reveals a unique fibroin gene that provides high tensile strength.</title>
        <authorList>
            <person name="Kono N."/>
            <person name="Nakamura H."/>
            <person name="Ohtoshi R."/>
            <person name="Tomita M."/>
            <person name="Numata K."/>
            <person name="Arakawa K."/>
        </authorList>
    </citation>
    <scope>NUCLEOTIDE SEQUENCE [LARGE SCALE GENOMIC DNA]</scope>
</reference>
<name>A0A4C1SBC3_EUMVA</name>
<accession>A0A4C1SBC3</accession>
<dbReference type="EMBL" id="BGZK01000003">
    <property type="protein sequence ID" value="GBO99468.1"/>
    <property type="molecule type" value="Genomic_DNA"/>
</dbReference>
<sequence>MHAYSNRTELQGMRHRLIRNNFTARVHGTRPTFSAISDAVAVITKSRVPAAAATPAPCARGRDCIAISPGRESISETGHVAFLARRDNSFVQFRVAVTESVNEVRSRMAKCCLRRCDRRQNTDLQLRSRDEKILYMNIRRRLQINKIETNEKH</sequence>
<keyword evidence="2" id="KW-1185">Reference proteome</keyword>
<protein>
    <submittedName>
        <fullName evidence="1">Uncharacterized protein</fullName>
    </submittedName>
</protein>
<dbReference type="Proteomes" id="UP000299102">
    <property type="component" value="Unassembled WGS sequence"/>
</dbReference>
<evidence type="ECO:0000313" key="2">
    <source>
        <dbReference type="Proteomes" id="UP000299102"/>
    </source>
</evidence>
<proteinExistence type="predicted"/>